<evidence type="ECO:0000313" key="2">
    <source>
        <dbReference type="EMBL" id="SBV98300.1"/>
    </source>
</evidence>
<dbReference type="AlphaFoldDB" id="A0A212JFU8"/>
<proteinExistence type="predicted"/>
<reference evidence="2" key="1">
    <citation type="submission" date="2016-04" db="EMBL/GenBank/DDBJ databases">
        <authorList>
            <person name="Evans L.H."/>
            <person name="Alamgir A."/>
            <person name="Owens N."/>
            <person name="Weber N.D."/>
            <person name="Virtaneva K."/>
            <person name="Barbian K."/>
            <person name="Babar A."/>
            <person name="Rosenke K."/>
        </authorList>
    </citation>
    <scope>NUCLEOTIDE SEQUENCE</scope>
    <source>
        <strain evidence="2">86-2</strain>
    </source>
</reference>
<feature type="chain" id="PRO_5012916793" description="Porin" evidence="1">
    <location>
        <begin position="21"/>
        <end position="701"/>
    </location>
</feature>
<dbReference type="InterPro" id="IPR025631">
    <property type="entry name" value="Porin_10"/>
</dbReference>
<organism evidence="2">
    <name type="scientific">uncultured Dysgonomonas sp</name>
    <dbReference type="NCBI Taxonomy" id="206096"/>
    <lineage>
        <taxon>Bacteria</taxon>
        <taxon>Pseudomonadati</taxon>
        <taxon>Bacteroidota</taxon>
        <taxon>Bacteroidia</taxon>
        <taxon>Bacteroidales</taxon>
        <taxon>Dysgonomonadaceae</taxon>
        <taxon>Dysgonomonas</taxon>
        <taxon>environmental samples</taxon>
    </lineage>
</organism>
<dbReference type="RefSeq" id="WP_296948670.1">
    <property type="nucleotide sequence ID" value="NZ_LT599021.1"/>
</dbReference>
<protein>
    <recommendedName>
        <fullName evidence="3">Porin</fullName>
    </recommendedName>
</protein>
<evidence type="ECO:0008006" key="3">
    <source>
        <dbReference type="Google" id="ProtNLM"/>
    </source>
</evidence>
<keyword evidence="1" id="KW-0732">Signal</keyword>
<accession>A0A212JFU8</accession>
<sequence>MKKYTVFLFLFLFASLVAEAQNKKALQSPAIVEKADSISASLGKLPPSGRKLDTVKVEVPNIYVWKITPRLGERIFIPRDSAVIDFHKSMLVDGKGVAIGYLGNVGSPLQSKIFFERPEPSRFIFQDPVRAWRKGPEDQIFYNTKVPYSEIKYQSGGGGESAENRFQGEISMNMGKKLNVGFDFDYIYSRGFYNSLSNKGVSYDLYASYIGDKYKMHAYFQNNNFTIIENGGISDTLYISNPDHPNVVNNGNFKGSSLDIPTRMQDTWNRLRGRNLYVTNRYDLGDDTETYPVNDSVMGTRKKKDYVSLASVIFTTHYTDQRRRFNSNYSNIANVYTPQLWNGEKGWTTLSDPKYEANIDDYMSYYSFKNTLALAMNEGFRKWTKFGLTAFIEHDLRKYSMPFLGIEESGTMYGLPGASMKESEYSLLVGGVLTKEKGKFLRYRATAEKDLHNSDYRLEGEITTRLNFRNKDFSVKANAYIKNISPSFFQNNFSSKYWNWKDMGLKDTRRVYIGGEIVFPELSFSQTRISGGVENITGLIYYNQEKRIAQSNEGIQVIALRLDQNFRSGIFHWDNQAVYQYTKSEEALPLPQWSLYSNIYLTTKLAKVLTLQLGADAYIHAKYYMPGYEPLTMQFYNQQDMKLGEFPVVSAYLNLHLKYTRFFVMMYNIAEGMGNGQSFSLYRYPVNPRVLKLGISWQFNN</sequence>
<gene>
    <name evidence="2" type="ORF">KL86DYS2_11424</name>
</gene>
<dbReference type="EMBL" id="FLUL01000001">
    <property type="protein sequence ID" value="SBV98300.1"/>
    <property type="molecule type" value="Genomic_DNA"/>
</dbReference>
<evidence type="ECO:0000256" key="1">
    <source>
        <dbReference type="SAM" id="SignalP"/>
    </source>
</evidence>
<feature type="signal peptide" evidence="1">
    <location>
        <begin position="1"/>
        <end position="20"/>
    </location>
</feature>
<name>A0A212JFU8_9BACT</name>
<dbReference type="Pfam" id="PF14121">
    <property type="entry name" value="Porin_10"/>
    <property type="match status" value="1"/>
</dbReference>